<name>A0ABP0SNU3_9DINO</name>
<dbReference type="Pfam" id="PF00069">
    <property type="entry name" value="Pkinase"/>
    <property type="match status" value="1"/>
</dbReference>
<dbReference type="Pfam" id="PF02055">
    <property type="entry name" value="Glyco_hydro_30"/>
    <property type="match status" value="2"/>
</dbReference>
<dbReference type="InterPro" id="IPR017853">
    <property type="entry name" value="GH"/>
</dbReference>
<dbReference type="InterPro" id="IPR033453">
    <property type="entry name" value="Glyco_hydro_30_TIM-barrel"/>
</dbReference>
<accession>A0ABP0SNU3</accession>
<evidence type="ECO:0000256" key="3">
    <source>
        <dbReference type="ARBA" id="ARBA00022801"/>
    </source>
</evidence>
<evidence type="ECO:0000259" key="4">
    <source>
        <dbReference type="PROSITE" id="PS50011"/>
    </source>
</evidence>
<dbReference type="PANTHER" id="PTHR11069">
    <property type="entry name" value="GLUCOSYLCERAMIDASE"/>
    <property type="match status" value="1"/>
</dbReference>
<dbReference type="InterPro" id="IPR008271">
    <property type="entry name" value="Ser/Thr_kinase_AS"/>
</dbReference>
<keyword evidence="3" id="KW-0378">Hydrolase</keyword>
<dbReference type="Gene3D" id="1.10.510.10">
    <property type="entry name" value="Transferase(Phosphotransferase) domain 1"/>
    <property type="match status" value="1"/>
</dbReference>
<dbReference type="EMBL" id="CAXAMN010027939">
    <property type="protein sequence ID" value="CAK9114068.1"/>
    <property type="molecule type" value="Genomic_DNA"/>
</dbReference>
<dbReference type="PANTHER" id="PTHR11069:SF23">
    <property type="entry name" value="LYSOSOMAL ACID GLUCOSYLCERAMIDASE"/>
    <property type="match status" value="1"/>
</dbReference>
<feature type="domain" description="Protein kinase" evidence="4">
    <location>
        <begin position="1"/>
        <end position="219"/>
    </location>
</feature>
<evidence type="ECO:0000256" key="1">
    <source>
        <dbReference type="ARBA" id="ARBA00005382"/>
    </source>
</evidence>
<organism evidence="5 6">
    <name type="scientific">Durusdinium trenchii</name>
    <dbReference type="NCBI Taxonomy" id="1381693"/>
    <lineage>
        <taxon>Eukaryota</taxon>
        <taxon>Sar</taxon>
        <taxon>Alveolata</taxon>
        <taxon>Dinophyceae</taxon>
        <taxon>Suessiales</taxon>
        <taxon>Symbiodiniaceae</taxon>
        <taxon>Durusdinium</taxon>
    </lineage>
</organism>
<evidence type="ECO:0000313" key="6">
    <source>
        <dbReference type="Proteomes" id="UP001642484"/>
    </source>
</evidence>
<dbReference type="SMART" id="SM00220">
    <property type="entry name" value="S_TKc"/>
    <property type="match status" value="1"/>
</dbReference>
<gene>
    <name evidence="5" type="ORF">CCMP2556_LOCUS52761</name>
</gene>
<dbReference type="PROSITE" id="PS50011">
    <property type="entry name" value="PROTEIN_KINASE_DOM"/>
    <property type="match status" value="1"/>
</dbReference>
<keyword evidence="2" id="KW-0732">Signal</keyword>
<dbReference type="InterPro" id="IPR011009">
    <property type="entry name" value="Kinase-like_dom_sf"/>
</dbReference>
<comment type="similarity">
    <text evidence="1">Belongs to the glycosyl hydrolase 30 family.</text>
</comment>
<proteinExistence type="inferred from homology"/>
<dbReference type="PROSITE" id="PS00108">
    <property type="entry name" value="PROTEIN_KINASE_ST"/>
    <property type="match status" value="1"/>
</dbReference>
<evidence type="ECO:0000256" key="2">
    <source>
        <dbReference type="ARBA" id="ARBA00022729"/>
    </source>
</evidence>
<evidence type="ECO:0000313" key="5">
    <source>
        <dbReference type="EMBL" id="CAK9114068.1"/>
    </source>
</evidence>
<keyword evidence="6" id="KW-1185">Reference proteome</keyword>
<protein>
    <recommendedName>
        <fullName evidence="4">Protein kinase domain-containing protein</fullName>
    </recommendedName>
</protein>
<comment type="caution">
    <text evidence="5">The sequence shown here is derived from an EMBL/GenBank/DDBJ whole genome shotgun (WGS) entry which is preliminary data.</text>
</comment>
<sequence>MELMGSAPDGSISDDRQTLTLRSWLKLESRTLSDAADVFGSLMLSVRHIHRKRIVHSDLKPDNIFCVAERSKVKVVRIGDFGLAGENQLFRQFDQLSSKMLKNKTAMGGTPGYTAPEILLCARHGPSSGANACSDKVDIYSCAVILLELLLQPFRTHMERISTMDKFNESKIVPGYVAVRLPKTRCLLQEMAESDPAARLSAEEVCKRFEKEAGKHSFTAQRDDTGKRRKGRLVQAFNFLQASVAAPDSRKDTKRLLGRGLASAGASQRQLQRLFGSSALQREMRTCGDLKEEDHDLNGFTLEHYEASILPTLHDAIKVAGPLSILASPWSPPPWMKTKTEFNGDGHLRPDCYKVWSHHFVRFVQEMEKKGVPIWAVSVQNEPEAAQIWESCIYTAEEERDFVRDHLGPALEAADLSKVKIIIWDHNRASAALAKFRIVNHSQYGDSRFETWPESYEIEFEDRQHEEEAVHELRARLGFDNVRRVAELRPDKHILFTEGCQELSGRSLEQMLGVWKLGERYGMNIISDMNNGVEGWIDWNLCLDERGGPNHVGNFCSAPIICDTRSDEILRQPSFWCAGRCFNLHGQSHYFPRDIC</sequence>
<dbReference type="Gene3D" id="3.20.20.80">
    <property type="entry name" value="Glycosidases"/>
    <property type="match status" value="1"/>
</dbReference>
<dbReference type="Proteomes" id="UP001642484">
    <property type="component" value="Unassembled WGS sequence"/>
</dbReference>
<dbReference type="InterPro" id="IPR001139">
    <property type="entry name" value="Glyco_hydro_30"/>
</dbReference>
<dbReference type="InterPro" id="IPR000719">
    <property type="entry name" value="Prot_kinase_dom"/>
</dbReference>
<dbReference type="SUPFAM" id="SSF51445">
    <property type="entry name" value="(Trans)glycosidases"/>
    <property type="match status" value="1"/>
</dbReference>
<dbReference type="SUPFAM" id="SSF56112">
    <property type="entry name" value="Protein kinase-like (PK-like)"/>
    <property type="match status" value="1"/>
</dbReference>
<reference evidence="5 6" key="1">
    <citation type="submission" date="2024-02" db="EMBL/GenBank/DDBJ databases">
        <authorList>
            <person name="Chen Y."/>
            <person name="Shah S."/>
            <person name="Dougan E. K."/>
            <person name="Thang M."/>
            <person name="Chan C."/>
        </authorList>
    </citation>
    <scope>NUCLEOTIDE SEQUENCE [LARGE SCALE GENOMIC DNA]</scope>
</reference>